<dbReference type="OrthoDB" id="5294952at2"/>
<dbReference type="KEGG" id="bbat:Bdt_1135"/>
<name>K7YVW5_BDEBC</name>
<dbReference type="HOGENOM" id="CLU_2068497_0_0_7"/>
<dbReference type="RefSeq" id="WP_015090301.1">
    <property type="nucleotide sequence ID" value="NC_019567.1"/>
</dbReference>
<gene>
    <name evidence="2" type="ORF">Bdt_1135</name>
</gene>
<dbReference type="STRING" id="1069642.Bdt_1135"/>
<protein>
    <submittedName>
        <fullName evidence="2">Uncharacterized protein</fullName>
    </submittedName>
</protein>
<evidence type="ECO:0000313" key="2">
    <source>
        <dbReference type="EMBL" id="AFY00835.1"/>
    </source>
</evidence>
<keyword evidence="1" id="KW-0732">Signal</keyword>
<dbReference type="AlphaFoldDB" id="K7YVW5"/>
<evidence type="ECO:0000313" key="3">
    <source>
        <dbReference type="Proteomes" id="UP000010074"/>
    </source>
</evidence>
<dbReference type="PATRIC" id="fig|1069642.3.peg.1122"/>
<sequence length="105" mass="11456">MKKVLFTLVLFVGSVSSAHSACTSLEAQIIAKVASVEPIANSRLCRVKMAWTGRWMFNPAYACPLDIDEVSSFGVIAHCDAKVGEQIDGIAFRSPNATPMEIYLY</sequence>
<accession>K7YVW5</accession>
<dbReference type="Proteomes" id="UP000010074">
    <property type="component" value="Chromosome"/>
</dbReference>
<dbReference type="EMBL" id="CP002930">
    <property type="protein sequence ID" value="AFY00835.1"/>
    <property type="molecule type" value="Genomic_DNA"/>
</dbReference>
<evidence type="ECO:0000256" key="1">
    <source>
        <dbReference type="SAM" id="SignalP"/>
    </source>
</evidence>
<feature type="chain" id="PRO_5003915402" evidence="1">
    <location>
        <begin position="21"/>
        <end position="105"/>
    </location>
</feature>
<feature type="signal peptide" evidence="1">
    <location>
        <begin position="1"/>
        <end position="20"/>
    </location>
</feature>
<proteinExistence type="predicted"/>
<organism evidence="2 3">
    <name type="scientific">Bdellovibrio bacteriovorus str. Tiberius</name>
    <dbReference type="NCBI Taxonomy" id="1069642"/>
    <lineage>
        <taxon>Bacteria</taxon>
        <taxon>Pseudomonadati</taxon>
        <taxon>Bdellovibrionota</taxon>
        <taxon>Bdellovibrionia</taxon>
        <taxon>Bdellovibrionales</taxon>
        <taxon>Pseudobdellovibrionaceae</taxon>
        <taxon>Bdellovibrio</taxon>
    </lineage>
</organism>
<reference evidence="2 3" key="1">
    <citation type="journal article" date="2012" name="BMC Genomics">
        <title>Genome analysis of a simultaneously predatory and prey-independent, novel Bdellovibrio bacteriovorus from the River Tiber, supports in silico predictions of both ancient and recent lateral gene transfer from diverse bacteria.</title>
        <authorList>
            <person name="Hobley L."/>
            <person name="Lerner T.R."/>
            <person name="Williams L.E."/>
            <person name="Lambert C."/>
            <person name="Till R."/>
            <person name="Milner D.S."/>
            <person name="Basford S.M."/>
            <person name="Capeness M.J."/>
            <person name="Fenton A.K."/>
            <person name="Atterbury R.J."/>
            <person name="Harris M.A."/>
            <person name="Sockett R.E."/>
        </authorList>
    </citation>
    <scope>NUCLEOTIDE SEQUENCE [LARGE SCALE GENOMIC DNA]</scope>
    <source>
        <strain evidence="2 3">Tiberius</strain>
    </source>
</reference>